<keyword evidence="11 14" id="KW-1133">Transmembrane helix</keyword>
<dbReference type="GO" id="GO:0000155">
    <property type="term" value="F:phosphorelay sensor kinase activity"/>
    <property type="evidence" value="ECO:0007669"/>
    <property type="project" value="InterPro"/>
</dbReference>
<feature type="domain" description="Histidine kinase" evidence="15">
    <location>
        <begin position="419"/>
        <end position="606"/>
    </location>
</feature>
<keyword evidence="5" id="KW-0597">Phosphoprotein</keyword>
<dbReference type="SMART" id="SM00304">
    <property type="entry name" value="HAMP"/>
    <property type="match status" value="1"/>
</dbReference>
<dbReference type="InterPro" id="IPR003660">
    <property type="entry name" value="HAMP_dom"/>
</dbReference>
<keyword evidence="13 14" id="KW-0472">Membrane</keyword>
<dbReference type="AlphaFoldDB" id="A0A329LVQ6"/>
<dbReference type="InterPro" id="IPR036890">
    <property type="entry name" value="HATPase_C_sf"/>
</dbReference>
<dbReference type="RefSeq" id="WP_113035963.1">
    <property type="nucleotide sequence ID" value="NZ_QMFB01000038.1"/>
</dbReference>
<dbReference type="Gene3D" id="3.30.565.10">
    <property type="entry name" value="Histidine kinase-like ATPase, C-terminal domain"/>
    <property type="match status" value="1"/>
</dbReference>
<keyword evidence="7 14" id="KW-0812">Transmembrane</keyword>
<evidence type="ECO:0000256" key="12">
    <source>
        <dbReference type="ARBA" id="ARBA00023012"/>
    </source>
</evidence>
<dbReference type="PANTHER" id="PTHR34220">
    <property type="entry name" value="SENSOR HISTIDINE KINASE YPDA"/>
    <property type="match status" value="1"/>
</dbReference>
<evidence type="ECO:0000313" key="17">
    <source>
        <dbReference type="EMBL" id="RAV11226.1"/>
    </source>
</evidence>
<dbReference type="SUPFAM" id="SSF55874">
    <property type="entry name" value="ATPase domain of HSP90 chaperone/DNA topoisomerase II/histidine kinase"/>
    <property type="match status" value="1"/>
</dbReference>
<dbReference type="PROSITE" id="PS50109">
    <property type="entry name" value="HIS_KIN"/>
    <property type="match status" value="1"/>
</dbReference>
<dbReference type="EMBL" id="QMFB01000038">
    <property type="protein sequence ID" value="RAV11226.1"/>
    <property type="molecule type" value="Genomic_DNA"/>
</dbReference>
<keyword evidence="18" id="KW-1185">Reference proteome</keyword>
<evidence type="ECO:0000256" key="2">
    <source>
        <dbReference type="ARBA" id="ARBA00004651"/>
    </source>
</evidence>
<evidence type="ECO:0000256" key="14">
    <source>
        <dbReference type="SAM" id="Phobius"/>
    </source>
</evidence>
<dbReference type="InterPro" id="IPR005467">
    <property type="entry name" value="His_kinase_dom"/>
</dbReference>
<dbReference type="GO" id="GO:0005524">
    <property type="term" value="F:ATP binding"/>
    <property type="evidence" value="ECO:0007669"/>
    <property type="project" value="UniProtKB-KW"/>
</dbReference>
<dbReference type="Pfam" id="PF06580">
    <property type="entry name" value="His_kinase"/>
    <property type="match status" value="1"/>
</dbReference>
<evidence type="ECO:0000259" key="16">
    <source>
        <dbReference type="PROSITE" id="PS50885"/>
    </source>
</evidence>
<comment type="catalytic activity">
    <reaction evidence="1">
        <text>ATP + protein L-histidine = ADP + protein N-phospho-L-histidine.</text>
        <dbReference type="EC" id="2.7.13.3"/>
    </reaction>
</comment>
<reference evidence="17 18" key="1">
    <citation type="journal article" date="2009" name="Int. J. Syst. Evol. Microbiol.">
        <title>Paenibacillus contaminans sp. nov., isolated from a contaminated laboratory plate.</title>
        <authorList>
            <person name="Chou J.H."/>
            <person name="Lee J.H."/>
            <person name="Lin M.C."/>
            <person name="Chang P.S."/>
            <person name="Arun A.B."/>
            <person name="Young C.C."/>
            <person name="Chen W.M."/>
        </authorList>
    </citation>
    <scope>NUCLEOTIDE SEQUENCE [LARGE SCALE GENOMIC DNA]</scope>
    <source>
        <strain evidence="17 18">CKOBP-6</strain>
    </source>
</reference>
<dbReference type="SMART" id="SM00387">
    <property type="entry name" value="HATPase_c"/>
    <property type="match status" value="1"/>
</dbReference>
<evidence type="ECO:0000256" key="4">
    <source>
        <dbReference type="ARBA" id="ARBA00022475"/>
    </source>
</evidence>
<dbReference type="CDD" id="cd06225">
    <property type="entry name" value="HAMP"/>
    <property type="match status" value="1"/>
</dbReference>
<keyword evidence="8" id="KW-0547">Nucleotide-binding</keyword>
<gene>
    <name evidence="17" type="ORF">DQG23_36445</name>
</gene>
<evidence type="ECO:0000256" key="11">
    <source>
        <dbReference type="ARBA" id="ARBA00022989"/>
    </source>
</evidence>
<evidence type="ECO:0000256" key="6">
    <source>
        <dbReference type="ARBA" id="ARBA00022679"/>
    </source>
</evidence>
<keyword evidence="4" id="KW-1003">Cell membrane</keyword>
<sequence length="615" mass="69564">MKALPAWLYKQFTQHIQVRLTCYFLLILLPLVAISLFANIRSQQTLEKQIGDRTKGALTAAVEYVDLALQNVDALSTQIASDQNLIRLLNRVGTDLSPGAILEFSHLMREVTNISAINPILSHISILHAPSGMLVSSNFGGKQVENAQQFEWVRSTMEANGGNQLFLPTEEEAKKYANNDLNGLYSLNNLSFVRTMDVYNQQRQPNVVILTTNRETLVKLTSALLPSQKAQIYLYVGKRLVTSTSSDVLPPEWDDDNKDMLVKTSEATGEQLIMIRAKSRQSNWSVVMVQPMEELRQETEQLQIFTIIIIGISVLLAFWIAWIIYRNITSPLESLAHGMKQMRLGNLNVRLENNRKDQLGYLTGAFNQMAEDQLQLIQGHYEQELRMSKTELKFLQSQINPHFLYNTLDSIYWAAKDYDADEISEMVLNLSKFFRLSLSKGRESFTVSETIDHLHYYLRVQQIRFSEHFAVEYEVAEESRTVPVLKLLLQPIVENAILHGLEAMDRGGLLRIAARIEDDKLVLQVRDNGKGIPAERLDYIRGTLDKLKDSPLKLTPFGDGAAGGELFGLRNVAARMNMYYGDEAELRIESEEGDGTVATLLLPLDKCLEDTTGMA</sequence>
<dbReference type="Proteomes" id="UP000250369">
    <property type="component" value="Unassembled WGS sequence"/>
</dbReference>
<keyword evidence="6" id="KW-0808">Transferase</keyword>
<evidence type="ECO:0000313" key="18">
    <source>
        <dbReference type="Proteomes" id="UP000250369"/>
    </source>
</evidence>
<dbReference type="EC" id="2.7.13.3" evidence="3"/>
<dbReference type="PROSITE" id="PS50885">
    <property type="entry name" value="HAMP"/>
    <property type="match status" value="1"/>
</dbReference>
<evidence type="ECO:0000256" key="5">
    <source>
        <dbReference type="ARBA" id="ARBA00022553"/>
    </source>
</evidence>
<evidence type="ECO:0000256" key="7">
    <source>
        <dbReference type="ARBA" id="ARBA00022692"/>
    </source>
</evidence>
<dbReference type="SUPFAM" id="SSF158472">
    <property type="entry name" value="HAMP domain-like"/>
    <property type="match status" value="1"/>
</dbReference>
<proteinExistence type="predicted"/>
<dbReference type="PANTHER" id="PTHR34220:SF11">
    <property type="entry name" value="SENSOR PROTEIN KINASE HPTS"/>
    <property type="match status" value="1"/>
</dbReference>
<dbReference type="Gene3D" id="6.10.340.10">
    <property type="match status" value="1"/>
</dbReference>
<keyword evidence="9 17" id="KW-0418">Kinase</keyword>
<feature type="domain" description="HAMP" evidence="16">
    <location>
        <begin position="326"/>
        <end position="378"/>
    </location>
</feature>
<evidence type="ECO:0000256" key="13">
    <source>
        <dbReference type="ARBA" id="ARBA00023136"/>
    </source>
</evidence>
<name>A0A329LVQ6_9BACL</name>
<evidence type="ECO:0000256" key="9">
    <source>
        <dbReference type="ARBA" id="ARBA00022777"/>
    </source>
</evidence>
<evidence type="ECO:0000256" key="3">
    <source>
        <dbReference type="ARBA" id="ARBA00012438"/>
    </source>
</evidence>
<evidence type="ECO:0000256" key="1">
    <source>
        <dbReference type="ARBA" id="ARBA00000085"/>
    </source>
</evidence>
<dbReference type="InterPro" id="IPR050640">
    <property type="entry name" value="Bact_2-comp_sensor_kinase"/>
</dbReference>
<comment type="subcellular location">
    <subcellularLocation>
        <location evidence="2">Cell membrane</location>
        <topology evidence="2">Multi-pass membrane protein</topology>
    </subcellularLocation>
</comment>
<keyword evidence="10" id="KW-0067">ATP-binding</keyword>
<keyword evidence="12" id="KW-0902">Two-component regulatory system</keyword>
<accession>A0A329LVQ6</accession>
<dbReference type="Pfam" id="PF02518">
    <property type="entry name" value="HATPase_c"/>
    <property type="match status" value="1"/>
</dbReference>
<organism evidence="17 18">
    <name type="scientific">Paenibacillus contaminans</name>
    <dbReference type="NCBI Taxonomy" id="450362"/>
    <lineage>
        <taxon>Bacteria</taxon>
        <taxon>Bacillati</taxon>
        <taxon>Bacillota</taxon>
        <taxon>Bacilli</taxon>
        <taxon>Bacillales</taxon>
        <taxon>Paenibacillaceae</taxon>
        <taxon>Paenibacillus</taxon>
    </lineage>
</organism>
<evidence type="ECO:0000256" key="10">
    <source>
        <dbReference type="ARBA" id="ARBA00022840"/>
    </source>
</evidence>
<evidence type="ECO:0000259" key="15">
    <source>
        <dbReference type="PROSITE" id="PS50109"/>
    </source>
</evidence>
<feature type="transmembrane region" description="Helical" evidence="14">
    <location>
        <begin position="302"/>
        <end position="325"/>
    </location>
</feature>
<comment type="caution">
    <text evidence="17">The sequence shown here is derived from an EMBL/GenBank/DDBJ whole genome shotgun (WGS) entry which is preliminary data.</text>
</comment>
<dbReference type="OrthoDB" id="9776552at2"/>
<dbReference type="GO" id="GO:0005886">
    <property type="term" value="C:plasma membrane"/>
    <property type="evidence" value="ECO:0007669"/>
    <property type="project" value="UniProtKB-SubCell"/>
</dbReference>
<feature type="transmembrane region" description="Helical" evidence="14">
    <location>
        <begin position="20"/>
        <end position="40"/>
    </location>
</feature>
<dbReference type="Pfam" id="PF00672">
    <property type="entry name" value="HAMP"/>
    <property type="match status" value="1"/>
</dbReference>
<evidence type="ECO:0000256" key="8">
    <source>
        <dbReference type="ARBA" id="ARBA00022741"/>
    </source>
</evidence>
<dbReference type="InterPro" id="IPR003594">
    <property type="entry name" value="HATPase_dom"/>
</dbReference>
<dbReference type="InterPro" id="IPR010559">
    <property type="entry name" value="Sig_transdc_His_kin_internal"/>
</dbReference>
<protein>
    <recommendedName>
        <fullName evidence="3">histidine kinase</fullName>
        <ecNumber evidence="3">2.7.13.3</ecNumber>
    </recommendedName>
</protein>